<dbReference type="EMBL" id="JH817397">
    <property type="protein sequence ID" value="EKC30644.1"/>
    <property type="molecule type" value="Genomic_DNA"/>
</dbReference>
<comment type="catalytic activity">
    <reaction evidence="2">
        <text>Thiol-dependent hydrolysis of ester, thioester, amide, peptide and isopeptide bonds formed by the C-terminal Gly of ubiquitin (a 76-residue protein attached to proteins as an intracellular targeting signal).</text>
        <dbReference type="EC" id="3.4.19.12"/>
    </reaction>
</comment>
<keyword evidence="2" id="KW-0645">Protease</keyword>
<gene>
    <name evidence="4" type="ORF">CGI_10004646</name>
</gene>
<reference evidence="4" key="1">
    <citation type="journal article" date="2012" name="Nature">
        <title>The oyster genome reveals stress adaptation and complexity of shell formation.</title>
        <authorList>
            <person name="Zhang G."/>
            <person name="Fang X."/>
            <person name="Guo X."/>
            <person name="Li L."/>
            <person name="Luo R."/>
            <person name="Xu F."/>
            <person name="Yang P."/>
            <person name="Zhang L."/>
            <person name="Wang X."/>
            <person name="Qi H."/>
            <person name="Xiong Z."/>
            <person name="Que H."/>
            <person name="Xie Y."/>
            <person name="Holland P.W."/>
            <person name="Paps J."/>
            <person name="Zhu Y."/>
            <person name="Wu F."/>
            <person name="Chen Y."/>
            <person name="Wang J."/>
            <person name="Peng C."/>
            <person name="Meng J."/>
            <person name="Yang L."/>
            <person name="Liu J."/>
            <person name="Wen B."/>
            <person name="Zhang N."/>
            <person name="Huang Z."/>
            <person name="Zhu Q."/>
            <person name="Feng Y."/>
            <person name="Mount A."/>
            <person name="Hedgecock D."/>
            <person name="Xu Z."/>
            <person name="Liu Y."/>
            <person name="Domazet-Loso T."/>
            <person name="Du Y."/>
            <person name="Sun X."/>
            <person name="Zhang S."/>
            <person name="Liu B."/>
            <person name="Cheng P."/>
            <person name="Jiang X."/>
            <person name="Li J."/>
            <person name="Fan D."/>
            <person name="Wang W."/>
            <person name="Fu W."/>
            <person name="Wang T."/>
            <person name="Wang B."/>
            <person name="Zhang J."/>
            <person name="Peng Z."/>
            <person name="Li Y."/>
            <person name="Li N."/>
            <person name="Wang J."/>
            <person name="Chen M."/>
            <person name="He Y."/>
            <person name="Tan F."/>
            <person name="Song X."/>
            <person name="Zheng Q."/>
            <person name="Huang R."/>
            <person name="Yang H."/>
            <person name="Du X."/>
            <person name="Chen L."/>
            <person name="Yang M."/>
            <person name="Gaffney P.M."/>
            <person name="Wang S."/>
            <person name="Luo L."/>
            <person name="She Z."/>
            <person name="Ming Y."/>
            <person name="Huang W."/>
            <person name="Zhang S."/>
            <person name="Huang B."/>
            <person name="Zhang Y."/>
            <person name="Qu T."/>
            <person name="Ni P."/>
            <person name="Miao G."/>
            <person name="Wang J."/>
            <person name="Wang Q."/>
            <person name="Steinberg C.E."/>
            <person name="Wang H."/>
            <person name="Li N."/>
            <person name="Qian L."/>
            <person name="Zhang G."/>
            <person name="Li Y."/>
            <person name="Yang H."/>
            <person name="Liu X."/>
            <person name="Wang J."/>
            <person name="Yin Y."/>
            <person name="Wang J."/>
        </authorList>
    </citation>
    <scope>NUCLEOTIDE SEQUENCE [LARGE SCALE GENOMIC DNA]</scope>
    <source>
        <strain evidence="4">05x7-T-G4-1.051#20</strain>
    </source>
</reference>
<keyword evidence="2" id="KW-0788">Thiol protease</keyword>
<proteinExistence type="inferred from homology"/>
<name>K1QHM4_MAGGI</name>
<comment type="similarity">
    <text evidence="1 2">Belongs to the MINDY deubiquitinase family. FAM188 subfamily.</text>
</comment>
<keyword evidence="2" id="KW-0833">Ubl conjugation pathway</keyword>
<dbReference type="EC" id="3.4.19.12" evidence="2"/>
<dbReference type="InterPro" id="IPR025257">
    <property type="entry name" value="MINDY-3/4_CD"/>
</dbReference>
<evidence type="ECO:0000256" key="2">
    <source>
        <dbReference type="RuleBase" id="RU367088"/>
    </source>
</evidence>
<dbReference type="Pfam" id="PF13898">
    <property type="entry name" value="MINDY-3_4_CD"/>
    <property type="match status" value="1"/>
</dbReference>
<dbReference type="InParanoid" id="K1QHM4"/>
<dbReference type="GO" id="GO:0006508">
    <property type="term" value="P:proteolysis"/>
    <property type="evidence" value="ECO:0007669"/>
    <property type="project" value="UniProtKB-KW"/>
</dbReference>
<accession>K1QHM4</accession>
<sequence length="160" mass="18329">MSASDTMKSMGLTSPGAEREKLNKLLKIFDDKGINLEDSKLVREIVHGSTVHSFCREWRKSSFIFQDSTSPYPWGLQTQRVSKNTASYPTDSEHVLPRIQISTALKPTEFERKRALISAVCEILWKAGDGNRCCVCLLQDKRSYPQDHRLRDDDVTEFNF</sequence>
<dbReference type="GO" id="GO:1990380">
    <property type="term" value="F:K48-linked deubiquitinase activity"/>
    <property type="evidence" value="ECO:0007669"/>
    <property type="project" value="UniProtKB-UniRule"/>
</dbReference>
<comment type="function">
    <text evidence="2">Hydrolase that can remove 'Lys-48'-linked conjugated ubiquitin from proteins.</text>
</comment>
<dbReference type="AlphaFoldDB" id="K1QHM4"/>
<dbReference type="HOGENOM" id="CLU_1653807_0_0_1"/>
<protein>
    <recommendedName>
        <fullName evidence="2">Ubiquitin carboxyl-terminal hydrolase MINDY</fullName>
        <ecNumber evidence="2">3.4.19.12</ecNumber>
    </recommendedName>
</protein>
<dbReference type="InterPro" id="IPR039785">
    <property type="entry name" value="MINY3/4"/>
</dbReference>
<evidence type="ECO:0000256" key="1">
    <source>
        <dbReference type="ARBA" id="ARBA00011074"/>
    </source>
</evidence>
<dbReference type="GO" id="GO:0004843">
    <property type="term" value="F:cysteine-type deubiquitinase activity"/>
    <property type="evidence" value="ECO:0007669"/>
    <property type="project" value="UniProtKB-UniRule"/>
</dbReference>
<dbReference type="PANTHER" id="PTHR12473">
    <property type="entry name" value="UBIQUITIN CARBOXYL-TERMINAL HYDROLASE MINDY-4-RELATED"/>
    <property type="match status" value="1"/>
</dbReference>
<dbReference type="PANTHER" id="PTHR12473:SF8">
    <property type="entry name" value="UBIQUITIN CARBOXYL-TERMINAL HYDROLASE MINDY-4-RELATED"/>
    <property type="match status" value="1"/>
</dbReference>
<organism evidence="4">
    <name type="scientific">Magallana gigas</name>
    <name type="common">Pacific oyster</name>
    <name type="synonym">Crassostrea gigas</name>
    <dbReference type="NCBI Taxonomy" id="29159"/>
    <lineage>
        <taxon>Eukaryota</taxon>
        <taxon>Metazoa</taxon>
        <taxon>Spiralia</taxon>
        <taxon>Lophotrochozoa</taxon>
        <taxon>Mollusca</taxon>
        <taxon>Bivalvia</taxon>
        <taxon>Autobranchia</taxon>
        <taxon>Pteriomorphia</taxon>
        <taxon>Ostreida</taxon>
        <taxon>Ostreoidea</taxon>
        <taxon>Ostreidae</taxon>
        <taxon>Magallana</taxon>
    </lineage>
</organism>
<dbReference type="GO" id="GO:0071108">
    <property type="term" value="P:protein K48-linked deubiquitination"/>
    <property type="evidence" value="ECO:0007669"/>
    <property type="project" value="InterPro"/>
</dbReference>
<evidence type="ECO:0000313" key="4">
    <source>
        <dbReference type="EMBL" id="EKC30644.1"/>
    </source>
</evidence>
<feature type="domain" description="Deubiquitinating enzyme MINDY-3/4 conserved" evidence="3">
    <location>
        <begin position="100"/>
        <end position="157"/>
    </location>
</feature>
<evidence type="ECO:0000259" key="3">
    <source>
        <dbReference type="Pfam" id="PF13898"/>
    </source>
</evidence>
<keyword evidence="2" id="KW-0378">Hydrolase</keyword>